<dbReference type="GO" id="GO:0016787">
    <property type="term" value="F:hydrolase activity"/>
    <property type="evidence" value="ECO:0007669"/>
    <property type="project" value="UniProtKB-KW"/>
</dbReference>
<keyword evidence="1" id="KW-0328">Glycosyltransferase</keyword>
<dbReference type="Gene3D" id="2.115.10.20">
    <property type="entry name" value="Glycosyl hydrolase domain, family 43"/>
    <property type="match status" value="1"/>
</dbReference>
<reference evidence="5" key="1">
    <citation type="journal article" date="2019" name="Int. J. Syst. Evol. Microbiol.">
        <title>The Global Catalogue of Microorganisms (GCM) 10K type strain sequencing project: providing services to taxonomists for standard genome sequencing and annotation.</title>
        <authorList>
            <consortium name="The Broad Institute Genomics Platform"/>
            <consortium name="The Broad Institute Genome Sequencing Center for Infectious Disease"/>
            <person name="Wu L."/>
            <person name="Ma J."/>
        </authorList>
    </citation>
    <scope>NUCLEOTIDE SEQUENCE [LARGE SCALE GENOMIC DNA]</scope>
    <source>
        <strain evidence="5">JCM 16902</strain>
    </source>
</reference>
<dbReference type="InterPro" id="IPR007184">
    <property type="entry name" value="Mannoside_phosphorylase"/>
</dbReference>
<gene>
    <name evidence="4" type="ORF">GCM10022223_61480</name>
</gene>
<evidence type="ECO:0000256" key="1">
    <source>
        <dbReference type="ARBA" id="ARBA00022676"/>
    </source>
</evidence>
<proteinExistence type="inferred from homology"/>
<evidence type="ECO:0000256" key="2">
    <source>
        <dbReference type="ARBA" id="ARBA00022679"/>
    </source>
</evidence>
<dbReference type="SUPFAM" id="SSF75005">
    <property type="entry name" value="Arabinanase/levansucrase/invertase"/>
    <property type="match status" value="1"/>
</dbReference>
<dbReference type="PANTHER" id="PTHR34106">
    <property type="entry name" value="GLYCOSIDASE"/>
    <property type="match status" value="1"/>
</dbReference>
<dbReference type="Pfam" id="PF04041">
    <property type="entry name" value="Glyco_hydro_130"/>
    <property type="match status" value="1"/>
</dbReference>
<keyword evidence="2" id="KW-0808">Transferase</keyword>
<accession>A0ABP7AKE7</accession>
<dbReference type="EMBL" id="BAAAZO010000012">
    <property type="protein sequence ID" value="GAA3634793.1"/>
    <property type="molecule type" value="Genomic_DNA"/>
</dbReference>
<protein>
    <submittedName>
        <fullName evidence="4">Glycoside hydrolase family 130 protein</fullName>
    </submittedName>
</protein>
<evidence type="ECO:0000256" key="3">
    <source>
        <dbReference type="ARBA" id="ARBA00024356"/>
    </source>
</evidence>
<dbReference type="PANTHER" id="PTHR34106:SF4">
    <property type="entry name" value="BLL5143 PROTEIN"/>
    <property type="match status" value="1"/>
</dbReference>
<sequence>MTLAHPLPDMVLPDPARVIARLFVPGEELSHGTSRRGAVVARVLALPEIEVEQLVDELLRDFRGRHRGYHDLLLAHAALVSPHVLGEARMSVSRTLLMGATFTNEYALEGAALCNPSAVPHPDQSGLRPGQLRLAISLRAIGEGHLSSIGFCTAVAGPGPEWTFEPRPLPVVPGTSSPALWHREHLRAVLADRGKIDGLAHSVLVSLPEQFTAADLEIALAGAHHDRLGHFGGRPTTELLRHLVTSAYQVTFPDDIDLGQQVLFPVSEEESNGLEDARFVRFTGDDGSVGYRATYTAYDGRQIAPRLLISSDLRTFHAHRLAGPAARNKGMALFPRLVGGEHLALCRSDGESTSLTRSADGFVWQEPTALQTPALPWEVLQVGNCGSPIETDRGWLVLTHGVGPMRVYAIGALLLDLDDPTRVLAHLEEPFLRAAPAEREGYVPNVVYSCGGVVHDGRLWLPYGIGDARIGVAWADVEELLDAMKPH</sequence>
<comment type="caution">
    <text evidence="4">The sequence shown here is derived from an EMBL/GenBank/DDBJ whole genome shotgun (WGS) entry which is preliminary data.</text>
</comment>
<dbReference type="Proteomes" id="UP001501074">
    <property type="component" value="Unassembled WGS sequence"/>
</dbReference>
<organism evidence="4 5">
    <name type="scientific">Kineosporia mesophila</name>
    <dbReference type="NCBI Taxonomy" id="566012"/>
    <lineage>
        <taxon>Bacteria</taxon>
        <taxon>Bacillati</taxon>
        <taxon>Actinomycetota</taxon>
        <taxon>Actinomycetes</taxon>
        <taxon>Kineosporiales</taxon>
        <taxon>Kineosporiaceae</taxon>
        <taxon>Kineosporia</taxon>
    </lineage>
</organism>
<dbReference type="InterPro" id="IPR023296">
    <property type="entry name" value="Glyco_hydro_beta-prop_sf"/>
</dbReference>
<dbReference type="RefSeq" id="WP_231488005.1">
    <property type="nucleotide sequence ID" value="NZ_BAAAZO010000012.1"/>
</dbReference>
<comment type="similarity">
    <text evidence="3">Belongs to the glycosyl hydrolase 130 family.</text>
</comment>
<name>A0ABP7AKE7_9ACTN</name>
<keyword evidence="5" id="KW-1185">Reference proteome</keyword>
<evidence type="ECO:0000313" key="4">
    <source>
        <dbReference type="EMBL" id="GAA3634793.1"/>
    </source>
</evidence>
<keyword evidence="4" id="KW-0378">Hydrolase</keyword>
<evidence type="ECO:0000313" key="5">
    <source>
        <dbReference type="Proteomes" id="UP001501074"/>
    </source>
</evidence>
<dbReference type="CDD" id="cd18613">
    <property type="entry name" value="GH130"/>
    <property type="match status" value="1"/>
</dbReference>